<protein>
    <recommendedName>
        <fullName evidence="3">EF-hand domain-containing protein</fullName>
    </recommendedName>
</protein>
<dbReference type="Gene3D" id="1.10.238.10">
    <property type="entry name" value="EF-hand"/>
    <property type="match status" value="1"/>
</dbReference>
<dbReference type="InterPro" id="IPR018247">
    <property type="entry name" value="EF_Hand_1_Ca_BS"/>
</dbReference>
<dbReference type="PROSITE" id="PS00018">
    <property type="entry name" value="EF_HAND_1"/>
    <property type="match status" value="1"/>
</dbReference>
<evidence type="ECO:0000259" key="3">
    <source>
        <dbReference type="PROSITE" id="PS50222"/>
    </source>
</evidence>
<dbReference type="InterPro" id="IPR011992">
    <property type="entry name" value="EF-hand-dom_pair"/>
</dbReference>
<organism evidence="4 5">
    <name type="scientific">Phytophthora palmivora</name>
    <dbReference type="NCBI Taxonomy" id="4796"/>
    <lineage>
        <taxon>Eukaryota</taxon>
        <taxon>Sar</taxon>
        <taxon>Stramenopiles</taxon>
        <taxon>Oomycota</taxon>
        <taxon>Peronosporomycetes</taxon>
        <taxon>Peronosporales</taxon>
        <taxon>Peronosporaceae</taxon>
        <taxon>Phytophthora</taxon>
    </lineage>
</organism>
<evidence type="ECO:0000256" key="1">
    <source>
        <dbReference type="ARBA" id="ARBA00022837"/>
    </source>
</evidence>
<reference evidence="4 5" key="1">
    <citation type="journal article" date="2017" name="Genome Biol. Evol.">
        <title>Phytophthora megakarya and P. palmivora, closely related causal agents of cacao black pod rot, underwent increases in genome sizes and gene numbers by different mechanisms.</title>
        <authorList>
            <person name="Ali S.S."/>
            <person name="Shao J."/>
            <person name="Lary D.J."/>
            <person name="Kronmiller B."/>
            <person name="Shen D."/>
            <person name="Strem M.D."/>
            <person name="Amoako-Attah I."/>
            <person name="Akrofi A.Y."/>
            <person name="Begoude B.A."/>
            <person name="Ten Hoopen G.M."/>
            <person name="Coulibaly K."/>
            <person name="Kebe B.I."/>
            <person name="Melnick R.L."/>
            <person name="Guiltinan M.J."/>
            <person name="Tyler B.M."/>
            <person name="Meinhardt L.W."/>
            <person name="Bailey B.A."/>
        </authorList>
    </citation>
    <scope>NUCLEOTIDE SEQUENCE [LARGE SCALE GENOMIC DNA]</scope>
    <source>
        <strain evidence="5">sbr112.9</strain>
    </source>
</reference>
<feature type="domain" description="EF-hand" evidence="3">
    <location>
        <begin position="109"/>
        <end position="144"/>
    </location>
</feature>
<dbReference type="EMBL" id="NCKW01015472">
    <property type="protein sequence ID" value="POM63028.1"/>
    <property type="molecule type" value="Genomic_DNA"/>
</dbReference>
<dbReference type="GO" id="GO:0005509">
    <property type="term" value="F:calcium ion binding"/>
    <property type="evidence" value="ECO:0007669"/>
    <property type="project" value="InterPro"/>
</dbReference>
<keyword evidence="1" id="KW-0106">Calcium</keyword>
<dbReference type="AlphaFoldDB" id="A0A2P4XBW2"/>
<dbReference type="SUPFAM" id="SSF47473">
    <property type="entry name" value="EF-hand"/>
    <property type="match status" value="1"/>
</dbReference>
<gene>
    <name evidence="4" type="ORF">PHPALM_27754</name>
</gene>
<dbReference type="PROSITE" id="PS50222">
    <property type="entry name" value="EF_HAND_2"/>
    <property type="match status" value="1"/>
</dbReference>
<proteinExistence type="predicted"/>
<accession>A0A2P4XBW2</accession>
<feature type="region of interest" description="Disordered" evidence="2">
    <location>
        <begin position="1"/>
        <end position="21"/>
    </location>
</feature>
<dbReference type="OrthoDB" id="444540at2759"/>
<name>A0A2P4XBW2_9STRA</name>
<comment type="caution">
    <text evidence="4">The sequence shown here is derived from an EMBL/GenBank/DDBJ whole genome shotgun (WGS) entry which is preliminary data.</text>
</comment>
<dbReference type="Proteomes" id="UP000237271">
    <property type="component" value="Unassembled WGS sequence"/>
</dbReference>
<evidence type="ECO:0000313" key="4">
    <source>
        <dbReference type="EMBL" id="POM63028.1"/>
    </source>
</evidence>
<evidence type="ECO:0000256" key="2">
    <source>
        <dbReference type="SAM" id="MobiDB-lite"/>
    </source>
</evidence>
<evidence type="ECO:0000313" key="5">
    <source>
        <dbReference type="Proteomes" id="UP000237271"/>
    </source>
</evidence>
<dbReference type="InterPro" id="IPR002048">
    <property type="entry name" value="EF_hand_dom"/>
</dbReference>
<sequence length="260" mass="30241">MKGAVLKGDPESSNRSFKKKKESTKLCISPAKILFRDPIGTELPPSLQKFRWDVDKVERKLQEKIQEKTLIAGNFVYQQAYRLLEGTRGEGIDFPSFREQLRMKFGIILDDSELHLLFDKYDEDGNGTIDLHEFIRRVLPPDYNYGRQWFEISQLENEEKVARLRNEARQEFLACQGETTSEQLANMGAASNWTIETLKRQIQAKVVQKTPSGEDQYRRAFKMLRSGRDQGIRMNGLQFNLKTKFGIYASDEQMRQLFSL</sequence>
<keyword evidence="5" id="KW-1185">Reference proteome</keyword>